<evidence type="ECO:0000313" key="7">
    <source>
        <dbReference type="EMBL" id="EEQ97754.1"/>
    </source>
</evidence>
<dbReference type="EMBL" id="GG686971">
    <property type="protein sequence ID" value="EEQ97754.1"/>
    <property type="molecule type" value="Genomic_DNA"/>
</dbReference>
<dbReference type="GO" id="GO:0016020">
    <property type="term" value="C:membrane"/>
    <property type="evidence" value="ECO:0007669"/>
    <property type="project" value="UniProtKB-SubCell"/>
</dbReference>
<feature type="compositionally biased region" description="Basic residues" evidence="5">
    <location>
        <begin position="58"/>
        <end position="69"/>
    </location>
</feature>
<keyword evidence="8" id="KW-1185">Reference proteome</keyword>
<feature type="compositionally biased region" description="Polar residues" evidence="5">
    <location>
        <begin position="35"/>
        <end position="48"/>
    </location>
</feature>
<dbReference type="PANTHER" id="PTHR17920:SF3">
    <property type="entry name" value="TRANSMEMBRANE AND COILED-COIL DOMAIN-CONTAINING PROTEIN 4"/>
    <property type="match status" value="1"/>
</dbReference>
<dbReference type="PANTHER" id="PTHR17920">
    <property type="entry name" value="TRANSMEMBRANE AND COILED-COIL DOMAIN-CONTAINING PROTEIN 4 TMCO4"/>
    <property type="match status" value="1"/>
</dbReference>
<dbReference type="GeneID" id="9037134"/>
<proteinExistence type="predicted"/>
<feature type="transmembrane region" description="Helical" evidence="6">
    <location>
        <begin position="227"/>
        <end position="250"/>
    </location>
</feature>
<keyword evidence="2 6" id="KW-0812">Transmembrane</keyword>
<dbReference type="InParanoid" id="C5LZT6"/>
<evidence type="ECO:0000256" key="6">
    <source>
        <dbReference type="SAM" id="Phobius"/>
    </source>
</evidence>
<dbReference type="AlphaFoldDB" id="C5LZT6"/>
<accession>C5LZT6</accession>
<keyword evidence="4 6" id="KW-0472">Membrane</keyword>
<feature type="region of interest" description="Disordered" evidence="5">
    <location>
        <begin position="1"/>
        <end position="81"/>
    </location>
</feature>
<name>C5LZT6_PERM5</name>
<evidence type="ECO:0000256" key="4">
    <source>
        <dbReference type="ARBA" id="ARBA00023136"/>
    </source>
</evidence>
<dbReference type="ESTHER" id="9alve-c5la08">
    <property type="family name" value="Duf_726"/>
</dbReference>
<evidence type="ECO:0000256" key="2">
    <source>
        <dbReference type="ARBA" id="ARBA00022692"/>
    </source>
</evidence>
<evidence type="ECO:0000256" key="1">
    <source>
        <dbReference type="ARBA" id="ARBA00004141"/>
    </source>
</evidence>
<gene>
    <name evidence="7" type="ORF">Pmar_PMAR004493</name>
</gene>
<feature type="region of interest" description="Disordered" evidence="5">
    <location>
        <begin position="185"/>
        <end position="216"/>
    </location>
</feature>
<evidence type="ECO:0000313" key="8">
    <source>
        <dbReference type="Proteomes" id="UP000007800"/>
    </source>
</evidence>
<organism evidence="8">
    <name type="scientific">Perkinsus marinus (strain ATCC 50983 / TXsc)</name>
    <dbReference type="NCBI Taxonomy" id="423536"/>
    <lineage>
        <taxon>Eukaryota</taxon>
        <taxon>Sar</taxon>
        <taxon>Alveolata</taxon>
        <taxon>Perkinsozoa</taxon>
        <taxon>Perkinsea</taxon>
        <taxon>Perkinsida</taxon>
        <taxon>Perkinsidae</taxon>
        <taxon>Perkinsus</taxon>
    </lineage>
</organism>
<dbReference type="Pfam" id="PF05277">
    <property type="entry name" value="DUF726"/>
    <property type="match status" value="2"/>
</dbReference>
<evidence type="ECO:0000256" key="5">
    <source>
        <dbReference type="SAM" id="MobiDB-lite"/>
    </source>
</evidence>
<feature type="region of interest" description="Disordered" evidence="5">
    <location>
        <begin position="106"/>
        <end position="138"/>
    </location>
</feature>
<dbReference type="InterPro" id="IPR007941">
    <property type="entry name" value="DUF726"/>
</dbReference>
<sequence length="375" mass="40586">MSGTVSNDHDEEKEVPGSNPGATTLNAHLIDLDSATETSPAEEQNVQASGPFPPESTRKRKHSKRRKLQWRSPPPESDGFVTHLMSIDGGKASVSLLLRDLTLNLLGGGPEGSAGDDGTRGKRKKKKGWTKKSKEGGAKQHIYNSRTRCALFDVAKAFGISSHVIEAWECEVGLELNAALRRGQEEEEEQQQQQKQQQRLENRVQPGVDHVQASTGSRLSRRMKIGAAALGGGALLALTGGLAAPAVVAGTKGPGQYRDGSGYSKGYFNVVQNVVLLGAPIAVTFDAPAVGSDHKKSWRRARAVVAGRFINGYTSSDWVLGFLYRYMEWGVKVAGLSAARGISGVENIDLGKLVERHDHYPEYFTEIMANLDILE</sequence>
<evidence type="ECO:0000256" key="3">
    <source>
        <dbReference type="ARBA" id="ARBA00022989"/>
    </source>
</evidence>
<feature type="transmembrane region" description="Helical" evidence="6">
    <location>
        <begin position="270"/>
        <end position="290"/>
    </location>
</feature>
<keyword evidence="3 6" id="KW-1133">Transmembrane helix</keyword>
<feature type="compositionally biased region" description="Basic residues" evidence="5">
    <location>
        <begin position="121"/>
        <end position="131"/>
    </location>
</feature>
<dbReference type="Proteomes" id="UP000007800">
    <property type="component" value="Unassembled WGS sequence"/>
</dbReference>
<dbReference type="RefSeq" id="XP_002765037.1">
    <property type="nucleotide sequence ID" value="XM_002764991.1"/>
</dbReference>
<dbReference type="OrthoDB" id="277931at2759"/>
<reference evidence="7 8" key="1">
    <citation type="submission" date="2008-07" db="EMBL/GenBank/DDBJ databases">
        <authorList>
            <person name="El-Sayed N."/>
            <person name="Caler E."/>
            <person name="Inman J."/>
            <person name="Amedeo P."/>
            <person name="Hass B."/>
            <person name="Wortman J."/>
        </authorList>
    </citation>
    <scope>NUCLEOTIDE SEQUENCE [LARGE SCALE GENOMIC DNA]</scope>
    <source>
        <strain evidence="8">ATCC 50983 / TXsc</strain>
    </source>
</reference>
<comment type="subcellular location">
    <subcellularLocation>
        <location evidence="1">Membrane</location>
        <topology evidence="1">Multi-pass membrane protein</topology>
    </subcellularLocation>
</comment>
<protein>
    <submittedName>
        <fullName evidence="7">Uncharacterized protein</fullName>
    </submittedName>
</protein>